<name>A0A014M2V5_9BACT</name>
<accession>A0A014M2V5</accession>
<keyword evidence="1" id="KW-0812">Transmembrane</keyword>
<dbReference type="RefSeq" id="WP_044284066.1">
    <property type="nucleotide sequence ID" value="NZ_JFAD01000013.1"/>
</dbReference>
<keyword evidence="1" id="KW-0472">Membrane</keyword>
<dbReference type="AlphaFoldDB" id="A0A014M2V5"/>
<evidence type="ECO:0000256" key="1">
    <source>
        <dbReference type="SAM" id="Phobius"/>
    </source>
</evidence>
<dbReference type="EMBL" id="JFAD01000013">
    <property type="protein sequence ID" value="EXU61268.1"/>
    <property type="molecule type" value="Genomic_DNA"/>
</dbReference>
<evidence type="ECO:0000313" key="3">
    <source>
        <dbReference type="Proteomes" id="UP000020977"/>
    </source>
</evidence>
<organism evidence="2 3">
    <name type="scientific">Mesomycoplasma ovipneumoniae 14811</name>
    <dbReference type="NCBI Taxonomy" id="1188239"/>
    <lineage>
        <taxon>Bacteria</taxon>
        <taxon>Bacillati</taxon>
        <taxon>Mycoplasmatota</taxon>
        <taxon>Mycoplasmoidales</taxon>
        <taxon>Metamycoplasmataceae</taxon>
        <taxon>Mesomycoplasma</taxon>
    </lineage>
</organism>
<feature type="transmembrane region" description="Helical" evidence="1">
    <location>
        <begin position="12"/>
        <end position="34"/>
    </location>
</feature>
<keyword evidence="1" id="KW-1133">Transmembrane helix</keyword>
<sequence>MISKIVGKKWVIFSIISTSLGSIAISVVLICYVFNKSIEFEINRFEPKTLASDSKSASIFSNSDLEKINSFILKNELKKVCKKLVIL</sequence>
<reference evidence="2 3" key="1">
    <citation type="submission" date="2014-03" db="EMBL/GenBank/DDBJ databases">
        <title>Genome sequence of Mycoplasma ovipneumoniae strain 14811.</title>
        <authorList>
            <person name="Sirand-Pugnet P."/>
            <person name="Breton M."/>
            <person name="Dordet-Frisoni E."/>
            <person name="Baranowski E."/>
            <person name="Barre A."/>
            <person name="Couture C."/>
            <person name="Dupuy V."/>
            <person name="Gaurivaud P."/>
            <person name="Jacob D."/>
            <person name="Lemaitre C."/>
            <person name="Manso-Silvan L."/>
            <person name="Nikolski M."/>
            <person name="Nouvel L.-X."/>
            <person name="Poumarat F."/>
            <person name="Tardy F."/>
            <person name="Thebault P."/>
            <person name="Theil S."/>
            <person name="Citti C."/>
            <person name="Thiaucourt F."/>
            <person name="Blanchard A."/>
        </authorList>
    </citation>
    <scope>NUCLEOTIDE SEQUENCE [LARGE SCALE GENOMIC DNA]</scope>
    <source>
        <strain evidence="2 3">14811</strain>
    </source>
</reference>
<comment type="caution">
    <text evidence="2">The sequence shown here is derived from an EMBL/GenBank/DDBJ whole genome shotgun (WGS) entry which is preliminary data.</text>
</comment>
<evidence type="ECO:0000313" key="2">
    <source>
        <dbReference type="EMBL" id="EXU61268.1"/>
    </source>
</evidence>
<dbReference type="Proteomes" id="UP000020977">
    <property type="component" value="Unassembled WGS sequence"/>
</dbReference>
<gene>
    <name evidence="2" type="ORF">MOVI_2180</name>
</gene>
<proteinExistence type="predicted"/>
<protein>
    <submittedName>
        <fullName evidence="2">Uncharacterized protein</fullName>
    </submittedName>
</protein>